<evidence type="ECO:0000256" key="16">
    <source>
        <dbReference type="ARBA" id="ARBA00023180"/>
    </source>
</evidence>
<keyword evidence="22" id="KW-1185">Reference proteome</keyword>
<evidence type="ECO:0000256" key="7">
    <source>
        <dbReference type="ARBA" id="ARBA00022729"/>
    </source>
</evidence>
<keyword evidence="4" id="KW-0597">Phosphoprotein</keyword>
<keyword evidence="11" id="KW-0067">ATP-binding</keyword>
<evidence type="ECO:0000259" key="20">
    <source>
        <dbReference type="PROSITE" id="PS50948"/>
    </source>
</evidence>
<proteinExistence type="predicted"/>
<evidence type="ECO:0000256" key="3">
    <source>
        <dbReference type="ARBA" id="ARBA00022527"/>
    </source>
</evidence>
<dbReference type="Gene3D" id="2.90.10.10">
    <property type="entry name" value="Bulb-type lectin domain"/>
    <property type="match status" value="1"/>
</dbReference>
<evidence type="ECO:0000256" key="11">
    <source>
        <dbReference type="ARBA" id="ARBA00022840"/>
    </source>
</evidence>
<dbReference type="EMBL" id="JACMSC010000008">
    <property type="protein sequence ID" value="KAG6510956.1"/>
    <property type="molecule type" value="Genomic_DNA"/>
</dbReference>
<protein>
    <recommendedName>
        <fullName evidence="23">Non-specific serine/threonine protein kinase</fullName>
    </recommendedName>
</protein>
<feature type="domain" description="Apple" evidence="20">
    <location>
        <begin position="469"/>
        <end position="556"/>
    </location>
</feature>
<evidence type="ECO:0000256" key="2">
    <source>
        <dbReference type="ARBA" id="ARBA00022475"/>
    </source>
</evidence>
<comment type="subcellular location">
    <subcellularLocation>
        <location evidence="1">Cell membrane</location>
        <topology evidence="1">Single-pass type I membrane protein</topology>
    </subcellularLocation>
</comment>
<dbReference type="SUPFAM" id="SSF51110">
    <property type="entry name" value="alpha-D-mannose-specific plant lectins"/>
    <property type="match status" value="1"/>
</dbReference>
<feature type="transmembrane region" description="Helical" evidence="17">
    <location>
        <begin position="573"/>
        <end position="593"/>
    </location>
</feature>
<feature type="domain" description="Bulb-type lectin" evidence="19">
    <location>
        <begin position="157"/>
        <end position="281"/>
    </location>
</feature>
<keyword evidence="15" id="KW-0675">Receptor</keyword>
<evidence type="ECO:0000313" key="21">
    <source>
        <dbReference type="EMBL" id="KAG6510956.1"/>
    </source>
</evidence>
<evidence type="ECO:0000259" key="19">
    <source>
        <dbReference type="PROSITE" id="PS50927"/>
    </source>
</evidence>
<keyword evidence="6 17" id="KW-0812">Transmembrane</keyword>
<evidence type="ECO:0000313" key="22">
    <source>
        <dbReference type="Proteomes" id="UP000734854"/>
    </source>
</evidence>
<dbReference type="GO" id="GO:0009737">
    <property type="term" value="P:response to abscisic acid"/>
    <property type="evidence" value="ECO:0007669"/>
    <property type="project" value="UniProtKB-ARBA"/>
</dbReference>
<dbReference type="AlphaFoldDB" id="A0A8J5LA94"/>
<dbReference type="PANTHER" id="PTHR27002">
    <property type="entry name" value="RECEPTOR-LIKE SERINE/THREONINE-PROTEIN KINASE SD1-8"/>
    <property type="match status" value="1"/>
</dbReference>
<dbReference type="PROSITE" id="PS00108">
    <property type="entry name" value="PROTEIN_KINASE_ST"/>
    <property type="match status" value="1"/>
</dbReference>
<evidence type="ECO:0000256" key="10">
    <source>
        <dbReference type="ARBA" id="ARBA00022777"/>
    </source>
</evidence>
<dbReference type="FunFam" id="1.10.510.10:FF:000343">
    <property type="entry name" value="Cysteine-rich receptor-like protein kinase 28"/>
    <property type="match status" value="1"/>
</dbReference>
<dbReference type="GO" id="GO:0004674">
    <property type="term" value="F:protein serine/threonine kinase activity"/>
    <property type="evidence" value="ECO:0007669"/>
    <property type="project" value="UniProtKB-KW"/>
</dbReference>
<keyword evidence="7" id="KW-0732">Signal</keyword>
<dbReference type="InterPro" id="IPR003609">
    <property type="entry name" value="Pan_app"/>
</dbReference>
<dbReference type="InterPro" id="IPR008271">
    <property type="entry name" value="Ser/Thr_kinase_AS"/>
</dbReference>
<dbReference type="Gene3D" id="3.30.200.20">
    <property type="entry name" value="Phosphorylase Kinase, domain 1"/>
    <property type="match status" value="1"/>
</dbReference>
<keyword evidence="14" id="KW-1015">Disulfide bond</keyword>
<keyword evidence="10" id="KW-0418">Kinase</keyword>
<dbReference type="CDD" id="cd00028">
    <property type="entry name" value="B_lectin"/>
    <property type="match status" value="1"/>
</dbReference>
<evidence type="ECO:0000256" key="17">
    <source>
        <dbReference type="SAM" id="Phobius"/>
    </source>
</evidence>
<evidence type="ECO:0000256" key="5">
    <source>
        <dbReference type="ARBA" id="ARBA00022679"/>
    </source>
</evidence>
<dbReference type="Pfam" id="PF00954">
    <property type="entry name" value="S_locus_glycop"/>
    <property type="match status" value="1"/>
</dbReference>
<dbReference type="GO" id="GO:0048544">
    <property type="term" value="P:recognition of pollen"/>
    <property type="evidence" value="ECO:0007669"/>
    <property type="project" value="InterPro"/>
</dbReference>
<keyword evidence="16" id="KW-0325">Glycoprotein</keyword>
<dbReference type="GO" id="GO:0005524">
    <property type="term" value="F:ATP binding"/>
    <property type="evidence" value="ECO:0007669"/>
    <property type="project" value="UniProtKB-KW"/>
</dbReference>
<dbReference type="PROSITE" id="PS50927">
    <property type="entry name" value="BULB_LECTIN"/>
    <property type="match status" value="1"/>
</dbReference>
<feature type="domain" description="Protein kinase" evidence="18">
    <location>
        <begin position="639"/>
        <end position="916"/>
    </location>
</feature>
<dbReference type="InterPro" id="IPR000858">
    <property type="entry name" value="S_locus_glycoprot_dom"/>
</dbReference>
<evidence type="ECO:0008006" key="23">
    <source>
        <dbReference type="Google" id="ProtNLM"/>
    </source>
</evidence>
<gene>
    <name evidence="21" type="ORF">ZIOFF_029003</name>
</gene>
<dbReference type="InterPro" id="IPR001245">
    <property type="entry name" value="Ser-Thr/Tyr_kinase_cat_dom"/>
</dbReference>
<keyword evidence="12 17" id="KW-1133">Transmembrane helix</keyword>
<dbReference type="PROSITE" id="PS50011">
    <property type="entry name" value="PROTEIN_KINASE_DOM"/>
    <property type="match status" value="1"/>
</dbReference>
<keyword evidence="5" id="KW-0808">Transferase</keyword>
<sequence length="968" mass="107586">MPSLPSELEEGVGAVHGITDEYPSKSRFENQEISLCLLFPPSLKKASVQSMASRTRCSATPWLVTWKKLWRSQASWTSSAARRMDALSPWRKPCRSTTGASSSSMATCRSLRGQYESLGNPGLLPKARGVEVHATTGDGDVLIVDASHRRTQENRDVNAMIQNSSLVNGQTLRSTGELFQLGFFNLDNSSAKGYLGIWYCNLTPQEGTVVWIANRNKSVNTSMASFNLTSDGNLILFEEDRIVWSTGTRSTGLNYARLHLLDSGNLMLKDSNSINLWQSFDHPGDSQTYLPGMKLGFNFRTNTSRRQVSWRSPKDPSPGDYAHVVLALAIPDIVMLNGSVKTHRGGPWNGYGFVGYPMMASGRQASSISFTFVYNQNEIYIMANYSESPTPLLSRSVLCANGTAQRWRLDRGGKGEWQLLWKIPEDDCDMYNHCGRNSVCTWNYYTVNCDCLDGFIKIVENGSSEAGWCEREKPLKFSSNNQFSKVPNVKVPDTENATARGNMSLDECKTWCLNDCSCVAYALISGDDGSCITWPGDLLDLRAFVVGGNDLYVRLAGEHLLDHPRKTCTGRRLLFIVISIAAALLFLCAIFIYHRRTKATIRKGNLLAATSNHKDQHEIRGAESLLFDLEAIRIATDNFSDGNKLGEGGFGPVYKGTLANGEHVAVKRLSRSSGQGLDELKNEVFLVAKLRHRNLVKLLGCCLESEEKLLVYSYLANTSLDKFLFDNSKRKQLDWTTRFKIIEGISRGLLYLHEDSPLKIIHRDLKASNILLDANMDPKISDFGLAKLFGADETQGNTKRIAGTFGYMAPEYAMHGLFSIKSDVYSYGVLVLEILTGQKNSGHRGIEYPIELVTHVVWRHWTQGSALQVIDQDLVKQCDAPQILRCIHIGLLCVQEDPTQRPTMANVVLMLNSHFVNLPIPSAPSFLSNLNTTGESNGIPRRGNSRGSNEILLKISENDVSISELEPR</sequence>
<dbReference type="GO" id="GO:0051707">
    <property type="term" value="P:response to other organism"/>
    <property type="evidence" value="ECO:0007669"/>
    <property type="project" value="UniProtKB-ARBA"/>
</dbReference>
<dbReference type="Gene3D" id="1.10.510.10">
    <property type="entry name" value="Transferase(Phosphotransferase) domain 1"/>
    <property type="match status" value="1"/>
</dbReference>
<dbReference type="SMART" id="SM00220">
    <property type="entry name" value="S_TKc"/>
    <property type="match status" value="1"/>
</dbReference>
<dbReference type="InterPro" id="IPR011009">
    <property type="entry name" value="Kinase-like_dom_sf"/>
</dbReference>
<keyword evidence="13 17" id="KW-0472">Membrane</keyword>
<organism evidence="21 22">
    <name type="scientific">Zingiber officinale</name>
    <name type="common">Ginger</name>
    <name type="synonym">Amomum zingiber</name>
    <dbReference type="NCBI Taxonomy" id="94328"/>
    <lineage>
        <taxon>Eukaryota</taxon>
        <taxon>Viridiplantae</taxon>
        <taxon>Streptophyta</taxon>
        <taxon>Embryophyta</taxon>
        <taxon>Tracheophyta</taxon>
        <taxon>Spermatophyta</taxon>
        <taxon>Magnoliopsida</taxon>
        <taxon>Liliopsida</taxon>
        <taxon>Zingiberales</taxon>
        <taxon>Zingiberaceae</taxon>
        <taxon>Zingiber</taxon>
    </lineage>
</organism>
<name>A0A8J5LA94_ZINOF</name>
<dbReference type="Pfam" id="PF01453">
    <property type="entry name" value="B_lectin"/>
    <property type="match status" value="1"/>
</dbReference>
<dbReference type="Proteomes" id="UP000734854">
    <property type="component" value="Unassembled WGS sequence"/>
</dbReference>
<dbReference type="PROSITE" id="PS50948">
    <property type="entry name" value="PAN"/>
    <property type="match status" value="1"/>
</dbReference>
<dbReference type="SMART" id="SM00108">
    <property type="entry name" value="B_lectin"/>
    <property type="match status" value="1"/>
</dbReference>
<evidence type="ECO:0000256" key="14">
    <source>
        <dbReference type="ARBA" id="ARBA00023157"/>
    </source>
</evidence>
<evidence type="ECO:0000256" key="4">
    <source>
        <dbReference type="ARBA" id="ARBA00022553"/>
    </source>
</evidence>
<dbReference type="GO" id="GO:0005886">
    <property type="term" value="C:plasma membrane"/>
    <property type="evidence" value="ECO:0007669"/>
    <property type="project" value="UniProtKB-SubCell"/>
</dbReference>
<dbReference type="SMART" id="SM00473">
    <property type="entry name" value="PAN_AP"/>
    <property type="match status" value="1"/>
</dbReference>
<keyword evidence="2" id="KW-1003">Cell membrane</keyword>
<keyword evidence="8" id="KW-0677">Repeat</keyword>
<evidence type="ECO:0000256" key="6">
    <source>
        <dbReference type="ARBA" id="ARBA00022692"/>
    </source>
</evidence>
<evidence type="ECO:0000256" key="8">
    <source>
        <dbReference type="ARBA" id="ARBA00022737"/>
    </source>
</evidence>
<keyword evidence="3" id="KW-0723">Serine/threonine-protein kinase</keyword>
<dbReference type="CDD" id="cd01098">
    <property type="entry name" value="PAN_AP_plant"/>
    <property type="match status" value="1"/>
</dbReference>
<dbReference type="CDD" id="cd14066">
    <property type="entry name" value="STKc_IRAK"/>
    <property type="match status" value="1"/>
</dbReference>
<dbReference type="InterPro" id="IPR001480">
    <property type="entry name" value="Bulb-type_lectin_dom"/>
</dbReference>
<evidence type="ECO:0000256" key="15">
    <source>
        <dbReference type="ARBA" id="ARBA00023170"/>
    </source>
</evidence>
<dbReference type="FunFam" id="3.30.200.20:FF:000142">
    <property type="entry name" value="Cysteine-rich receptor-like protein kinase 10"/>
    <property type="match status" value="1"/>
</dbReference>
<dbReference type="InterPro" id="IPR036426">
    <property type="entry name" value="Bulb-type_lectin_dom_sf"/>
</dbReference>
<reference evidence="21 22" key="1">
    <citation type="submission" date="2020-08" db="EMBL/GenBank/DDBJ databases">
        <title>Plant Genome Project.</title>
        <authorList>
            <person name="Zhang R.-G."/>
        </authorList>
    </citation>
    <scope>NUCLEOTIDE SEQUENCE [LARGE SCALE GENOMIC DNA]</scope>
    <source>
        <tissue evidence="21">Rhizome</tissue>
    </source>
</reference>
<evidence type="ECO:0000256" key="13">
    <source>
        <dbReference type="ARBA" id="ARBA00023136"/>
    </source>
</evidence>
<accession>A0A8J5LA94</accession>
<evidence type="ECO:0000256" key="12">
    <source>
        <dbReference type="ARBA" id="ARBA00022989"/>
    </source>
</evidence>
<evidence type="ECO:0000256" key="1">
    <source>
        <dbReference type="ARBA" id="ARBA00004251"/>
    </source>
</evidence>
<dbReference type="Pfam" id="PF08276">
    <property type="entry name" value="PAN_2"/>
    <property type="match status" value="1"/>
</dbReference>
<evidence type="ECO:0000259" key="18">
    <source>
        <dbReference type="PROSITE" id="PS50011"/>
    </source>
</evidence>
<evidence type="ECO:0000256" key="9">
    <source>
        <dbReference type="ARBA" id="ARBA00022741"/>
    </source>
</evidence>
<dbReference type="Pfam" id="PF07714">
    <property type="entry name" value="PK_Tyr_Ser-Thr"/>
    <property type="match status" value="1"/>
</dbReference>
<dbReference type="SUPFAM" id="SSF56112">
    <property type="entry name" value="Protein kinase-like (PK-like)"/>
    <property type="match status" value="1"/>
</dbReference>
<dbReference type="InterPro" id="IPR000719">
    <property type="entry name" value="Prot_kinase_dom"/>
</dbReference>
<keyword evidence="9" id="KW-0547">Nucleotide-binding</keyword>
<comment type="caution">
    <text evidence="21">The sequence shown here is derived from an EMBL/GenBank/DDBJ whole genome shotgun (WGS) entry which is preliminary data.</text>
</comment>